<organism evidence="3">
    <name type="scientific">mine drainage metagenome</name>
    <dbReference type="NCBI Taxonomy" id="410659"/>
    <lineage>
        <taxon>unclassified sequences</taxon>
        <taxon>metagenomes</taxon>
        <taxon>ecological metagenomes</taxon>
    </lineage>
</organism>
<sequence length="338" mass="36780">MPETSDAAPHVRPPPNVFAEPSPVMRALLQRIARAGHPPLWTLSVQQARQAYDVAAGVLDVAPPSEVDVIDLDCPTRDAKRLRVRRYLARGDKAAAAWEEPSGALLYTHGGGFVIGSVITHDILCRQLALYSGCAVLSLDYRLAPEHPFPTAVDDAWDALIWLRENAPMLGINPERIAVGGDSAGGTLAAVCAIMARDAGWPLALQVLFYPGTAGWANTASAQRYAHGYLLEHDHLDWFFGHYLRDPGERDDWRFAPLLASDLSALAPAWIGLAGCDLLHDEGVLYADRLRQAGVAVELHEWPGVTHDFIRMGRALHEAREAVRAAAAALRTALCMQT</sequence>
<dbReference type="AlphaFoldDB" id="A0A1J5RSL8"/>
<reference evidence="3" key="1">
    <citation type="submission" date="2016-10" db="EMBL/GenBank/DDBJ databases">
        <title>Sequence of Gallionella enrichment culture.</title>
        <authorList>
            <person name="Poehlein A."/>
            <person name="Muehling M."/>
            <person name="Daniel R."/>
        </authorList>
    </citation>
    <scope>NUCLEOTIDE SEQUENCE</scope>
</reference>
<dbReference type="Pfam" id="PF07859">
    <property type="entry name" value="Abhydrolase_3"/>
    <property type="match status" value="1"/>
</dbReference>
<dbReference type="InterPro" id="IPR029058">
    <property type="entry name" value="AB_hydrolase_fold"/>
</dbReference>
<dbReference type="SUPFAM" id="SSF53474">
    <property type="entry name" value="alpha/beta-Hydrolases"/>
    <property type="match status" value="1"/>
</dbReference>
<evidence type="ECO:0000313" key="3">
    <source>
        <dbReference type="EMBL" id="OIQ95076.1"/>
    </source>
</evidence>
<dbReference type="GO" id="GO:0106435">
    <property type="term" value="F:carboxylesterase activity"/>
    <property type="evidence" value="ECO:0007669"/>
    <property type="project" value="UniProtKB-EC"/>
</dbReference>
<dbReference type="EMBL" id="MLJW01000174">
    <property type="protein sequence ID" value="OIQ95076.1"/>
    <property type="molecule type" value="Genomic_DNA"/>
</dbReference>
<dbReference type="Gene3D" id="3.40.50.1820">
    <property type="entry name" value="alpha/beta hydrolase"/>
    <property type="match status" value="1"/>
</dbReference>
<dbReference type="InterPro" id="IPR013094">
    <property type="entry name" value="AB_hydrolase_3"/>
</dbReference>
<protein>
    <submittedName>
        <fullName evidence="3">Carboxylesterase NlhH</fullName>
        <ecNumber evidence="3">3.1.1.1</ecNumber>
    </submittedName>
</protein>
<accession>A0A1J5RSL8</accession>
<dbReference type="PANTHER" id="PTHR48081">
    <property type="entry name" value="AB HYDROLASE SUPERFAMILY PROTEIN C4A8.06C"/>
    <property type="match status" value="1"/>
</dbReference>
<dbReference type="FunFam" id="3.40.50.1820:FF:000089">
    <property type="entry name" value="Alpha/beta hydrolase"/>
    <property type="match status" value="1"/>
</dbReference>
<dbReference type="EC" id="3.1.1.1" evidence="3"/>
<dbReference type="PANTHER" id="PTHR48081:SF8">
    <property type="entry name" value="ALPHA_BETA HYDROLASE FOLD-3 DOMAIN-CONTAINING PROTEIN-RELATED"/>
    <property type="match status" value="1"/>
</dbReference>
<name>A0A1J5RSL8_9ZZZZ</name>
<proteinExistence type="predicted"/>
<keyword evidence="1 3" id="KW-0378">Hydrolase</keyword>
<gene>
    <name evidence="3" type="primary">nlhH_2</name>
    <name evidence="3" type="ORF">GALL_230000</name>
</gene>
<comment type="caution">
    <text evidence="3">The sequence shown here is derived from an EMBL/GenBank/DDBJ whole genome shotgun (WGS) entry which is preliminary data.</text>
</comment>
<feature type="domain" description="Alpha/beta hydrolase fold-3" evidence="2">
    <location>
        <begin position="105"/>
        <end position="310"/>
    </location>
</feature>
<evidence type="ECO:0000259" key="2">
    <source>
        <dbReference type="Pfam" id="PF07859"/>
    </source>
</evidence>
<evidence type="ECO:0000256" key="1">
    <source>
        <dbReference type="ARBA" id="ARBA00022801"/>
    </source>
</evidence>
<dbReference type="InterPro" id="IPR050300">
    <property type="entry name" value="GDXG_lipolytic_enzyme"/>
</dbReference>